<comment type="caution">
    <text evidence="1">The sequence shown here is derived from an EMBL/GenBank/DDBJ whole genome shotgun (WGS) entry which is preliminary data.</text>
</comment>
<gene>
    <name evidence="1" type="ORF">A2945_04650</name>
</gene>
<dbReference type="AlphaFoldDB" id="A0A1G2CCW4"/>
<sequence>MLDRSVLFNLYFNKGKSMQDIADILGCSLHKVSYWMGKHALLTRSRGDAMYLKHNPDGDPFLFGSPRTVQEAQLFGLGVGLYWGEGTKASPSSVRLGNTDPVLIEKFIEFLVKFFRIKRDDLRFGLQMFSDMRPTDAQYFPIGK</sequence>
<dbReference type="EMBL" id="MHLA01000017">
    <property type="protein sequence ID" value="OGY99233.1"/>
    <property type="molecule type" value="Genomic_DNA"/>
</dbReference>
<evidence type="ECO:0000313" key="1">
    <source>
        <dbReference type="EMBL" id="OGY99233.1"/>
    </source>
</evidence>
<reference evidence="1 2" key="1">
    <citation type="journal article" date="2016" name="Nat. Commun.">
        <title>Thousands of microbial genomes shed light on interconnected biogeochemical processes in an aquifer system.</title>
        <authorList>
            <person name="Anantharaman K."/>
            <person name="Brown C.T."/>
            <person name="Hug L.A."/>
            <person name="Sharon I."/>
            <person name="Castelle C.J."/>
            <person name="Probst A.J."/>
            <person name="Thomas B.C."/>
            <person name="Singh A."/>
            <person name="Wilkins M.J."/>
            <person name="Karaoz U."/>
            <person name="Brodie E.L."/>
            <person name="Williams K.H."/>
            <person name="Hubbard S.S."/>
            <person name="Banfield J.F."/>
        </authorList>
    </citation>
    <scope>NUCLEOTIDE SEQUENCE [LARGE SCALE GENOMIC DNA]</scope>
</reference>
<organism evidence="1 2">
    <name type="scientific">Candidatus Liptonbacteria bacterium RIFCSPLOWO2_01_FULL_52_25</name>
    <dbReference type="NCBI Taxonomy" id="1798650"/>
    <lineage>
        <taxon>Bacteria</taxon>
        <taxon>Candidatus Liptoniibacteriota</taxon>
    </lineage>
</organism>
<accession>A0A1G2CCW4</accession>
<protein>
    <recommendedName>
        <fullName evidence="3">Homing endonuclease LAGLIDADG domain-containing protein</fullName>
    </recommendedName>
</protein>
<dbReference type="Proteomes" id="UP000178880">
    <property type="component" value="Unassembled WGS sequence"/>
</dbReference>
<evidence type="ECO:0000313" key="2">
    <source>
        <dbReference type="Proteomes" id="UP000178880"/>
    </source>
</evidence>
<proteinExistence type="predicted"/>
<evidence type="ECO:0008006" key="3">
    <source>
        <dbReference type="Google" id="ProtNLM"/>
    </source>
</evidence>
<name>A0A1G2CCW4_9BACT</name>